<dbReference type="RefSeq" id="WP_140457952.1">
    <property type="nucleotide sequence ID" value="NZ_BAABFI010000001.1"/>
</dbReference>
<reference evidence="5 8" key="2">
    <citation type="submission" date="2021-01" db="EMBL/GenBank/DDBJ databases">
        <title>Whole genome shotgun sequence of Cellulomonas oligotrophica NBRC 109435.</title>
        <authorList>
            <person name="Komaki H."/>
            <person name="Tamura T."/>
        </authorList>
    </citation>
    <scope>NUCLEOTIDE SEQUENCE [LARGE SCALE GENOMIC DNA]</scope>
    <source>
        <strain evidence="5 8">NBRC 109435</strain>
    </source>
</reference>
<dbReference type="Gene3D" id="3.40.50.150">
    <property type="entry name" value="Vaccinia Virus protein VP39"/>
    <property type="match status" value="1"/>
</dbReference>
<evidence type="ECO:0000256" key="1">
    <source>
        <dbReference type="ARBA" id="ARBA00022603"/>
    </source>
</evidence>
<dbReference type="PANTHER" id="PTHR43464:SF19">
    <property type="entry name" value="UBIQUINONE BIOSYNTHESIS O-METHYLTRANSFERASE, MITOCHONDRIAL"/>
    <property type="match status" value="1"/>
</dbReference>
<dbReference type="Proteomes" id="UP000577956">
    <property type="component" value="Unassembled WGS sequence"/>
</dbReference>
<evidence type="ECO:0000313" key="5">
    <source>
        <dbReference type="EMBL" id="GIG32812.1"/>
    </source>
</evidence>
<dbReference type="EMBL" id="BONN01000004">
    <property type="protein sequence ID" value="GIG32812.1"/>
    <property type="molecule type" value="Genomic_DNA"/>
</dbReference>
<evidence type="ECO:0000313" key="6">
    <source>
        <dbReference type="EMBL" id="NYD86297.1"/>
    </source>
</evidence>
<dbReference type="CDD" id="cd02440">
    <property type="entry name" value="AdoMet_MTases"/>
    <property type="match status" value="1"/>
</dbReference>
<name>A0A7Y9JY37_9CELL</name>
<keyword evidence="1 6" id="KW-0489">Methyltransferase</keyword>
<dbReference type="PANTHER" id="PTHR43464">
    <property type="entry name" value="METHYLTRANSFERASE"/>
    <property type="match status" value="1"/>
</dbReference>
<accession>A0A7Y9JY37</accession>
<keyword evidence="3" id="KW-0949">S-adenosyl-L-methionine</keyword>
<proteinExistence type="predicted"/>
<evidence type="ECO:0000256" key="2">
    <source>
        <dbReference type="ARBA" id="ARBA00022679"/>
    </source>
</evidence>
<organism evidence="6 7">
    <name type="scientific">Cellulomonas oligotrophica</name>
    <dbReference type="NCBI Taxonomy" id="931536"/>
    <lineage>
        <taxon>Bacteria</taxon>
        <taxon>Bacillati</taxon>
        <taxon>Actinomycetota</taxon>
        <taxon>Actinomycetes</taxon>
        <taxon>Micrococcales</taxon>
        <taxon>Cellulomonadaceae</taxon>
        <taxon>Cellulomonas</taxon>
    </lineage>
</organism>
<evidence type="ECO:0000259" key="4">
    <source>
        <dbReference type="Pfam" id="PF08241"/>
    </source>
</evidence>
<evidence type="ECO:0000313" key="8">
    <source>
        <dbReference type="Proteomes" id="UP000618382"/>
    </source>
</evidence>
<dbReference type="SUPFAM" id="SSF53335">
    <property type="entry name" value="S-adenosyl-L-methionine-dependent methyltransferases"/>
    <property type="match status" value="1"/>
</dbReference>
<gene>
    <name evidence="6" type="ORF">BKA21_001846</name>
    <name evidence="5" type="ORF">Col01nite_19710</name>
</gene>
<sequence length="201" mass="21800">MSDARRWNHNTHYHRLVLAAVPAGARTALDVGCGEGMLARRLQQVVPDVTGIDLDAAGLDEARHAGGGPAYVQGDVLTHPLPLGGYDVVASVATLHHLDAREGLERMAALVAPGGRLVVVGLARSDQPADLPYEIGAVVAHAVARRARGYWEHPSPTVWPPPESYASMRRVVAEVLPGARWRRHLYWRWSLVWTRPAVTGA</sequence>
<dbReference type="GO" id="GO:0032259">
    <property type="term" value="P:methylation"/>
    <property type="evidence" value="ECO:0007669"/>
    <property type="project" value="UniProtKB-KW"/>
</dbReference>
<protein>
    <submittedName>
        <fullName evidence="6">2-polyprenyl-3-methyl-5-hydroxy-6-metoxy-1, 4-benzoquinol methylase</fullName>
    </submittedName>
</protein>
<feature type="domain" description="Methyltransferase type 11" evidence="4">
    <location>
        <begin position="29"/>
        <end position="119"/>
    </location>
</feature>
<dbReference type="InterPro" id="IPR013216">
    <property type="entry name" value="Methyltransf_11"/>
</dbReference>
<comment type="caution">
    <text evidence="6">The sequence shown here is derived from an EMBL/GenBank/DDBJ whole genome shotgun (WGS) entry which is preliminary data.</text>
</comment>
<evidence type="ECO:0000313" key="7">
    <source>
        <dbReference type="Proteomes" id="UP000577956"/>
    </source>
</evidence>
<dbReference type="AlphaFoldDB" id="A0A7Y9JY37"/>
<dbReference type="Proteomes" id="UP000618382">
    <property type="component" value="Unassembled WGS sequence"/>
</dbReference>
<dbReference type="Pfam" id="PF08241">
    <property type="entry name" value="Methyltransf_11"/>
    <property type="match status" value="1"/>
</dbReference>
<evidence type="ECO:0000256" key="3">
    <source>
        <dbReference type="ARBA" id="ARBA00022691"/>
    </source>
</evidence>
<dbReference type="GO" id="GO:0008757">
    <property type="term" value="F:S-adenosylmethionine-dependent methyltransferase activity"/>
    <property type="evidence" value="ECO:0007669"/>
    <property type="project" value="InterPro"/>
</dbReference>
<keyword evidence="8" id="KW-1185">Reference proteome</keyword>
<keyword evidence="2" id="KW-0808">Transferase</keyword>
<dbReference type="EMBL" id="JACCBK010000001">
    <property type="protein sequence ID" value="NYD86297.1"/>
    <property type="molecule type" value="Genomic_DNA"/>
</dbReference>
<dbReference type="InterPro" id="IPR029063">
    <property type="entry name" value="SAM-dependent_MTases_sf"/>
</dbReference>
<reference evidence="6 7" key="1">
    <citation type="submission" date="2020-07" db="EMBL/GenBank/DDBJ databases">
        <title>Sequencing the genomes of 1000 actinobacteria strains.</title>
        <authorList>
            <person name="Klenk H.-P."/>
        </authorList>
    </citation>
    <scope>NUCLEOTIDE SEQUENCE [LARGE SCALE GENOMIC DNA]</scope>
    <source>
        <strain evidence="6 7">DSM 24482</strain>
    </source>
</reference>